<sequence length="414" mass="46139">MASTAPAPYCMPLQDFLRASHFALGPDLRLQLGAMYSTSRRDFQGHPEASSTRPSPQPPRAPLFPSYPRWALGEPVSESHRMFFPLQPGFPPLGEVVRERKLAMQVSNLRMHADARARVGVSNVRASFGWPELPARVSEQIRQARLIFAGDSVPPGDRAKLGIPLTTHQEFFRPPAASAQPSAPCCHLGERTSVPQQRGTKFGLPGVFDCVPHCDRTPQSHILEGNQRPGPGSLTTTTQFFMGQPPPLGRPAHRHLDHEKLQDHVTLREKSLLGHFFQTSMSTDYPAVEVQRPVKTVNLHLLPSALFKDRVEPNFATTNRRMLVPHRADQVHATEEQLQQCKDSHIEPPLGGQRCFSTSYKEQFPSKYQGPVTLTRGSSQESHVFLSMPLQSGCQARKDPRAPQMPIYPCPSQQ</sequence>
<evidence type="ECO:0000313" key="2">
    <source>
        <dbReference type="RefSeq" id="XP_045146247.1"/>
    </source>
</evidence>
<evidence type="ECO:0000313" key="1">
    <source>
        <dbReference type="Proteomes" id="UP000694863"/>
    </source>
</evidence>
<keyword evidence="1" id="KW-1185">Reference proteome</keyword>
<dbReference type="Proteomes" id="UP000694863">
    <property type="component" value="Unplaced"/>
</dbReference>
<accession>A0AC55D3D3</accession>
<dbReference type="RefSeq" id="XP_045146247.1">
    <property type="nucleotide sequence ID" value="XM_045290312.1"/>
</dbReference>
<organism evidence="1 2">
    <name type="scientific">Echinops telfairi</name>
    <name type="common">Lesser hedgehog tenrec</name>
    <dbReference type="NCBI Taxonomy" id="9371"/>
    <lineage>
        <taxon>Eukaryota</taxon>
        <taxon>Metazoa</taxon>
        <taxon>Chordata</taxon>
        <taxon>Craniata</taxon>
        <taxon>Vertebrata</taxon>
        <taxon>Euteleostomi</taxon>
        <taxon>Mammalia</taxon>
        <taxon>Eutheria</taxon>
        <taxon>Afrotheria</taxon>
        <taxon>Tenrecidae</taxon>
        <taxon>Tenrecinae</taxon>
        <taxon>Echinops</taxon>
    </lineage>
</organism>
<proteinExistence type="predicted"/>
<protein>
    <submittedName>
        <fullName evidence="2">Testis-expressed protein 45</fullName>
    </submittedName>
</protein>
<name>A0AC55D3D3_ECHTE</name>
<reference evidence="2" key="1">
    <citation type="submission" date="2025-08" db="UniProtKB">
        <authorList>
            <consortium name="RefSeq"/>
        </authorList>
    </citation>
    <scope>IDENTIFICATION</scope>
</reference>
<gene>
    <name evidence="2" type="primary">TEX45</name>
</gene>